<evidence type="ECO:0000313" key="7">
    <source>
        <dbReference type="Proteomes" id="UP000428260"/>
    </source>
</evidence>
<comment type="cofactor">
    <cofactor evidence="1">
        <name>[4Fe-4S] cluster</name>
        <dbReference type="ChEBI" id="CHEBI:49883"/>
    </cofactor>
</comment>
<dbReference type="EMBL" id="CP046401">
    <property type="protein sequence ID" value="QGY46294.1"/>
    <property type="molecule type" value="Genomic_DNA"/>
</dbReference>
<proteinExistence type="predicted"/>
<evidence type="ECO:0000256" key="2">
    <source>
        <dbReference type="ARBA" id="ARBA00022691"/>
    </source>
</evidence>
<keyword evidence="2" id="KW-0949">S-adenosyl-L-methionine</keyword>
<reference evidence="6 7" key="1">
    <citation type="submission" date="2019-11" db="EMBL/GenBank/DDBJ databases">
        <authorList>
            <person name="Zheng R.K."/>
            <person name="Sun C.M."/>
        </authorList>
    </citation>
    <scope>NUCLEOTIDE SEQUENCE [LARGE SCALE GENOMIC DNA]</scope>
    <source>
        <strain evidence="6 7">WC007</strain>
    </source>
</reference>
<name>A0A6I6K8B7_9BACT</name>
<dbReference type="SUPFAM" id="SSF102114">
    <property type="entry name" value="Radical SAM enzymes"/>
    <property type="match status" value="1"/>
</dbReference>
<sequence length="155" mass="17807">MLKYYNYDIVFQEIPNEVTLAISITNCPNRCKGCHSPHLQEDIGEELNENRIVSLMDKYVSAITCFCFMGGDRTPQKIAELANFVRLHYPAIKVAWYSGCAKLPDGFNNKDFQYIKLGGYIEKMGPLKSKTSNQHLFQVQQDGSMKDISYLFRTF</sequence>
<dbReference type="InterPro" id="IPR014191">
    <property type="entry name" value="Anaer_RNR_activator"/>
</dbReference>
<keyword evidence="7" id="KW-1185">Reference proteome</keyword>
<keyword evidence="5" id="KW-0411">Iron-sulfur</keyword>
<keyword evidence="3" id="KW-0479">Metal-binding</keyword>
<gene>
    <name evidence="6" type="primary">nrdG</name>
    <name evidence="6" type="ORF">GM418_22305</name>
</gene>
<dbReference type="RefSeq" id="WP_158869431.1">
    <property type="nucleotide sequence ID" value="NZ_CP046401.1"/>
</dbReference>
<accession>A0A6I6K8B7</accession>
<keyword evidence="4" id="KW-0408">Iron</keyword>
<dbReference type="GO" id="GO:0051536">
    <property type="term" value="F:iron-sulfur cluster binding"/>
    <property type="evidence" value="ECO:0007669"/>
    <property type="project" value="UniProtKB-KW"/>
</dbReference>
<dbReference type="AlphaFoldDB" id="A0A6I6K8B7"/>
<dbReference type="InterPro" id="IPR013785">
    <property type="entry name" value="Aldolase_TIM"/>
</dbReference>
<dbReference type="InterPro" id="IPR007197">
    <property type="entry name" value="rSAM"/>
</dbReference>
<dbReference type="Proteomes" id="UP000428260">
    <property type="component" value="Chromosome"/>
</dbReference>
<evidence type="ECO:0000313" key="6">
    <source>
        <dbReference type="EMBL" id="QGY46294.1"/>
    </source>
</evidence>
<dbReference type="NCBIfam" id="TIGR02826">
    <property type="entry name" value="RNR_activ_nrdG3"/>
    <property type="match status" value="1"/>
</dbReference>
<dbReference type="GO" id="GO:0046872">
    <property type="term" value="F:metal ion binding"/>
    <property type="evidence" value="ECO:0007669"/>
    <property type="project" value="UniProtKB-KW"/>
</dbReference>
<dbReference type="KEGG" id="mcos:GM418_22305"/>
<evidence type="ECO:0000256" key="5">
    <source>
        <dbReference type="ARBA" id="ARBA00023014"/>
    </source>
</evidence>
<dbReference type="InterPro" id="IPR058240">
    <property type="entry name" value="rSAM_sf"/>
</dbReference>
<organism evidence="6 7">
    <name type="scientific">Maribellus comscasis</name>
    <dbReference type="NCBI Taxonomy" id="2681766"/>
    <lineage>
        <taxon>Bacteria</taxon>
        <taxon>Pseudomonadati</taxon>
        <taxon>Bacteroidota</taxon>
        <taxon>Bacteroidia</taxon>
        <taxon>Marinilabiliales</taxon>
        <taxon>Prolixibacteraceae</taxon>
        <taxon>Maribellus</taxon>
    </lineage>
</organism>
<dbReference type="GO" id="GO:0003824">
    <property type="term" value="F:catalytic activity"/>
    <property type="evidence" value="ECO:0007669"/>
    <property type="project" value="InterPro"/>
</dbReference>
<evidence type="ECO:0000256" key="3">
    <source>
        <dbReference type="ARBA" id="ARBA00022723"/>
    </source>
</evidence>
<evidence type="ECO:0000256" key="1">
    <source>
        <dbReference type="ARBA" id="ARBA00001966"/>
    </source>
</evidence>
<dbReference type="SFLD" id="SFLDS00029">
    <property type="entry name" value="Radical_SAM"/>
    <property type="match status" value="1"/>
</dbReference>
<evidence type="ECO:0000256" key="4">
    <source>
        <dbReference type="ARBA" id="ARBA00023004"/>
    </source>
</evidence>
<protein>
    <submittedName>
        <fullName evidence="6">Anaerobic ribonucleoside-triphosphate reductase activating protein</fullName>
    </submittedName>
</protein>
<dbReference type="Gene3D" id="3.20.20.70">
    <property type="entry name" value="Aldolase class I"/>
    <property type="match status" value="1"/>
</dbReference>